<accession>A0A6C0EW23</accession>
<evidence type="ECO:0000259" key="1">
    <source>
        <dbReference type="Pfam" id="PF21507"/>
    </source>
</evidence>
<name>A0A6C0EW23_9ZZZZ</name>
<dbReference type="Gene3D" id="2.60.120.1100">
    <property type="match status" value="2"/>
</dbReference>
<dbReference type="InterPro" id="IPR049412">
    <property type="entry name" value="V18-like_jelly_roll"/>
</dbReference>
<dbReference type="InterPro" id="IPR049413">
    <property type="entry name" value="V18/19-like_jelly_roll_sf"/>
</dbReference>
<sequence>MNTNNLPKNVYYDANIVNNDQLDKTRPPQLIFQDIRSTPILTYPELYEMSVVRFNLETAHSLPLWIPNIQIEQAMYDPNLTSYSFTLTYDFNGSNYSSEQVFVIYIPTDLSISIPLATSKEETHIPYYYIKSFNTIVEMFNNCLAEAFQRLNNSCSFFGVDLPSQNPPFFEWSSQDSKFILNADVVAFDSSEPLHISIYTNTALYTLMSGFQAFYYGPDLSGKNYKFKITKDIRELNLFKIDDTYSVIQLYQEYSSGALFSPISSIVFCTSMIPVQPSNSTTPLIYNGTGSLVTTGNNITSMITDFQSQDNNGYGYCGSLSYVPTAEYRFISLNQGASHKLSNIDLMVFWKDAYANLHPIYLYSGMTCNIKILFRKINNNEY</sequence>
<proteinExistence type="predicted"/>
<dbReference type="AlphaFoldDB" id="A0A6C0EW23"/>
<dbReference type="Pfam" id="PF21507">
    <property type="entry name" value="V18-19"/>
    <property type="match status" value="1"/>
</dbReference>
<feature type="domain" description="Minor capsid protein V18-like jelly roll" evidence="1">
    <location>
        <begin position="14"/>
        <end position="376"/>
    </location>
</feature>
<protein>
    <recommendedName>
        <fullName evidence="1">Minor capsid protein V18-like jelly roll domain-containing protein</fullName>
    </recommendedName>
</protein>
<reference evidence="2" key="1">
    <citation type="journal article" date="2020" name="Nature">
        <title>Giant virus diversity and host interactions through global metagenomics.</title>
        <authorList>
            <person name="Schulz F."/>
            <person name="Roux S."/>
            <person name="Paez-Espino D."/>
            <person name="Jungbluth S."/>
            <person name="Walsh D.A."/>
            <person name="Denef V.J."/>
            <person name="McMahon K.D."/>
            <person name="Konstantinidis K.T."/>
            <person name="Eloe-Fadrosh E.A."/>
            <person name="Kyrpides N.C."/>
            <person name="Woyke T."/>
        </authorList>
    </citation>
    <scope>NUCLEOTIDE SEQUENCE</scope>
    <source>
        <strain evidence="2">GVMAG-M-3300009159-65</strain>
    </source>
</reference>
<organism evidence="2">
    <name type="scientific">viral metagenome</name>
    <dbReference type="NCBI Taxonomy" id="1070528"/>
    <lineage>
        <taxon>unclassified sequences</taxon>
        <taxon>metagenomes</taxon>
        <taxon>organismal metagenomes</taxon>
    </lineage>
</organism>
<dbReference type="EMBL" id="MN738940">
    <property type="protein sequence ID" value="QHT32440.1"/>
    <property type="molecule type" value="Genomic_DNA"/>
</dbReference>
<evidence type="ECO:0000313" key="2">
    <source>
        <dbReference type="EMBL" id="QHT32440.1"/>
    </source>
</evidence>